<evidence type="ECO:0000256" key="8">
    <source>
        <dbReference type="ARBA" id="ARBA00022679"/>
    </source>
</evidence>
<keyword evidence="9 14" id="KW-0949">S-adenosyl-L-methionine</keyword>
<evidence type="ECO:0000313" key="17">
    <source>
        <dbReference type="Proteomes" id="UP000190409"/>
    </source>
</evidence>
<evidence type="ECO:0000256" key="3">
    <source>
        <dbReference type="ARBA" id="ARBA00007494"/>
    </source>
</evidence>
<dbReference type="PANTHER" id="PTHR22807">
    <property type="entry name" value="NOP2 YEAST -RELATED NOL1/NOP2/FMU SUN DOMAIN-CONTAINING"/>
    <property type="match status" value="1"/>
</dbReference>
<comment type="subcellular location">
    <subcellularLocation>
        <location evidence="2">Cytoplasm</location>
    </subcellularLocation>
</comment>
<dbReference type="Pfam" id="PF22458">
    <property type="entry name" value="RsmF-B_ferredox"/>
    <property type="match status" value="1"/>
</dbReference>
<protein>
    <recommendedName>
        <fullName evidence="4">16S rRNA (cytosine(967)-C(5))-methyltransferase</fullName>
        <ecNumber evidence="4">2.1.1.176</ecNumber>
    </recommendedName>
    <alternativeName>
        <fullName evidence="11">16S rRNA m5C967 methyltransferase</fullName>
    </alternativeName>
    <alternativeName>
        <fullName evidence="12">rRNA (cytosine-C(5)-)-methyltransferase RsmB</fullName>
    </alternativeName>
</protein>
<dbReference type="InterPro" id="IPR004573">
    <property type="entry name" value="rRNA_ssu_MeTfrase_B"/>
</dbReference>
<dbReference type="EC" id="2.1.1.176" evidence="4"/>
<dbReference type="GO" id="GO:0006355">
    <property type="term" value="P:regulation of DNA-templated transcription"/>
    <property type="evidence" value="ECO:0007669"/>
    <property type="project" value="InterPro"/>
</dbReference>
<dbReference type="PRINTS" id="PR02008">
    <property type="entry name" value="RCMTFAMILY"/>
</dbReference>
<dbReference type="Gene3D" id="1.10.940.10">
    <property type="entry name" value="NusB-like"/>
    <property type="match status" value="1"/>
</dbReference>
<keyword evidence="7 14" id="KW-0489">Methyltransferase</keyword>
<evidence type="ECO:0000256" key="6">
    <source>
        <dbReference type="ARBA" id="ARBA00022552"/>
    </source>
</evidence>
<dbReference type="Gene3D" id="3.40.50.150">
    <property type="entry name" value="Vaccinia Virus protein VP39"/>
    <property type="match status" value="1"/>
</dbReference>
<sequence length="446" mass="49617">MSKSTARELAVQLLERTEQDGAYTNLILNQVIKEENLSSQERALLTELVYGVMQNKRLIDYYLSKFLKPSQKLDGWVRQLLRVAVYQLVFLDQIPTYAAINEAVQYAKRRGHRGISGLVNGVLRNIDRHPLKSLDEITSKIERIGTQYSLPDWLVKQLVADYGEETTEAIAQSFNQRAHVSVRVNTNQLSRDEALEQLQVAGFEVTRSELSPVGLIIQGGLPTDTELFQQGAITIQDEAAMLVAPALEVRPSDYVWDACAAPGGKSAHIATYLDNASGGQLLSTDIHPHKLSLIQASLDRQKQNDKSRVEQLDAREVVAQYGSEQFDKILVDAPCSGVGLLRRKPDIRFQKSAHTSQALAQNQLEILAAAAEALKVGGRLVYATCTILKEENEAVIEAFLKQHSNFQLCRIPLEQEVLANEGMVTILPHQFESDGFFIVALEKITA</sequence>
<dbReference type="GO" id="GO:0008649">
    <property type="term" value="F:rRNA methyltransferase activity"/>
    <property type="evidence" value="ECO:0007669"/>
    <property type="project" value="InterPro"/>
</dbReference>
<dbReference type="Pfam" id="PF01189">
    <property type="entry name" value="Methyltr_RsmB-F"/>
    <property type="match status" value="1"/>
</dbReference>
<reference evidence="16 17" key="1">
    <citation type="submission" date="2017-01" db="EMBL/GenBank/DDBJ databases">
        <title>Complete Genome Sequence of Dolosigranulum pigrum isolated from a Patient with interstitial lung disease.</title>
        <authorList>
            <person name="Mukhopadhyay R."/>
            <person name="Joaquin J."/>
            <person name="Hogue R."/>
            <person name="Fitzgerald S."/>
            <person name="Jospin G."/>
            <person name="Eisen J.A."/>
            <person name="Chaturvedi V."/>
        </authorList>
    </citation>
    <scope>NUCLEOTIDE SEQUENCE [LARGE SCALE GENOMIC DNA]</scope>
    <source>
        <strain evidence="16 17">15S00348</strain>
    </source>
</reference>
<keyword evidence="5" id="KW-0963">Cytoplasm</keyword>
<dbReference type="SUPFAM" id="SSF53335">
    <property type="entry name" value="S-adenosyl-L-methionine-dependent methyltransferases"/>
    <property type="match status" value="1"/>
</dbReference>
<feature type="binding site" evidence="14">
    <location>
        <position position="332"/>
    </location>
    <ligand>
        <name>S-adenosyl-L-methionine</name>
        <dbReference type="ChEBI" id="CHEBI:59789"/>
    </ligand>
</feature>
<name>A0A1S8KLM0_9LACT</name>
<dbReference type="InterPro" id="IPR049560">
    <property type="entry name" value="MeTrfase_RsmB-F_NOP2_cat"/>
</dbReference>
<keyword evidence="8 14" id="KW-0808">Transferase</keyword>
<dbReference type="InterPro" id="IPR023267">
    <property type="entry name" value="RCMT"/>
</dbReference>
<feature type="binding site" evidence="14">
    <location>
        <position position="313"/>
    </location>
    <ligand>
        <name>S-adenosyl-L-methionine</name>
        <dbReference type="ChEBI" id="CHEBI:59789"/>
    </ligand>
</feature>
<evidence type="ECO:0000256" key="5">
    <source>
        <dbReference type="ARBA" id="ARBA00022490"/>
    </source>
</evidence>
<dbReference type="InterPro" id="IPR018314">
    <property type="entry name" value="RsmB/NOL1/NOP2-like_CS"/>
</dbReference>
<dbReference type="GO" id="GO:0005737">
    <property type="term" value="C:cytoplasm"/>
    <property type="evidence" value="ECO:0007669"/>
    <property type="project" value="UniProtKB-SubCell"/>
</dbReference>
<evidence type="ECO:0000256" key="4">
    <source>
        <dbReference type="ARBA" id="ARBA00012140"/>
    </source>
</evidence>
<dbReference type="InterPro" id="IPR006027">
    <property type="entry name" value="NusB_RsmB_TIM44"/>
</dbReference>
<dbReference type="FunFam" id="1.10.940.10:FF:000006">
    <property type="entry name" value="16S rRNA (Cytosine(967)-C(5))-methyltransferase RsmB"/>
    <property type="match status" value="1"/>
</dbReference>
<feature type="domain" description="SAM-dependent MTase RsmB/NOP-type" evidence="15">
    <location>
        <begin position="170"/>
        <end position="444"/>
    </location>
</feature>
<feature type="binding site" evidence="14">
    <location>
        <begin position="259"/>
        <end position="265"/>
    </location>
    <ligand>
        <name>S-adenosyl-L-methionine</name>
        <dbReference type="ChEBI" id="CHEBI:59789"/>
    </ligand>
</feature>
<keyword evidence="10 14" id="KW-0694">RNA-binding</keyword>
<comment type="catalytic activity">
    <reaction evidence="13">
        <text>cytidine(967) in 16S rRNA + S-adenosyl-L-methionine = 5-methylcytidine(967) in 16S rRNA + S-adenosyl-L-homocysteine + H(+)</text>
        <dbReference type="Rhea" id="RHEA:42748"/>
        <dbReference type="Rhea" id="RHEA-COMP:10219"/>
        <dbReference type="Rhea" id="RHEA-COMP:10220"/>
        <dbReference type="ChEBI" id="CHEBI:15378"/>
        <dbReference type="ChEBI" id="CHEBI:57856"/>
        <dbReference type="ChEBI" id="CHEBI:59789"/>
        <dbReference type="ChEBI" id="CHEBI:74483"/>
        <dbReference type="ChEBI" id="CHEBI:82748"/>
        <dbReference type="EC" id="2.1.1.176"/>
    </reaction>
</comment>
<accession>A0A1S8KLM0</accession>
<dbReference type="NCBIfam" id="TIGR00563">
    <property type="entry name" value="rsmB"/>
    <property type="match status" value="1"/>
</dbReference>
<evidence type="ECO:0000256" key="9">
    <source>
        <dbReference type="ARBA" id="ARBA00022691"/>
    </source>
</evidence>
<dbReference type="PROSITE" id="PS51686">
    <property type="entry name" value="SAM_MT_RSMB_NOP"/>
    <property type="match status" value="1"/>
</dbReference>
<dbReference type="InterPro" id="IPR054728">
    <property type="entry name" value="RsmB-like_ferredoxin"/>
</dbReference>
<comment type="function">
    <text evidence="1">Specifically methylates the cytosine at position 967 (m5C967) of 16S rRNA.</text>
</comment>
<dbReference type="GO" id="GO:0003723">
    <property type="term" value="F:RNA binding"/>
    <property type="evidence" value="ECO:0007669"/>
    <property type="project" value="UniProtKB-UniRule"/>
</dbReference>
<dbReference type="InterPro" id="IPR029063">
    <property type="entry name" value="SAM-dependent_MTases_sf"/>
</dbReference>
<feature type="binding site" evidence="14">
    <location>
        <position position="285"/>
    </location>
    <ligand>
        <name>S-adenosyl-L-methionine</name>
        <dbReference type="ChEBI" id="CHEBI:59789"/>
    </ligand>
</feature>
<evidence type="ECO:0000313" key="16">
    <source>
        <dbReference type="EMBL" id="OOL80639.1"/>
    </source>
</evidence>
<gene>
    <name evidence="16" type="ORF">BWX42_01540</name>
</gene>
<dbReference type="PROSITE" id="PS01153">
    <property type="entry name" value="NOL1_NOP2_SUN"/>
    <property type="match status" value="1"/>
</dbReference>
<dbReference type="AlphaFoldDB" id="A0A1S8KLM0"/>
<comment type="similarity">
    <text evidence="3 14">Belongs to the class I-like SAM-binding methyltransferase superfamily. RsmB/NOP family.</text>
</comment>
<dbReference type="NCBIfam" id="NF011494">
    <property type="entry name" value="PRK14902.1"/>
    <property type="match status" value="1"/>
</dbReference>
<evidence type="ECO:0000256" key="10">
    <source>
        <dbReference type="ARBA" id="ARBA00022884"/>
    </source>
</evidence>
<evidence type="ECO:0000259" key="15">
    <source>
        <dbReference type="PROSITE" id="PS51686"/>
    </source>
</evidence>
<dbReference type="InterPro" id="IPR001678">
    <property type="entry name" value="MeTrfase_RsmB-F_NOP2_dom"/>
</dbReference>
<dbReference type="Gene3D" id="3.30.70.1170">
    <property type="entry name" value="Sun protein, domain 3"/>
    <property type="match status" value="1"/>
</dbReference>
<organism evidence="16 17">
    <name type="scientific">Dolosigranulum pigrum</name>
    <dbReference type="NCBI Taxonomy" id="29394"/>
    <lineage>
        <taxon>Bacteria</taxon>
        <taxon>Bacillati</taxon>
        <taxon>Bacillota</taxon>
        <taxon>Bacilli</taxon>
        <taxon>Lactobacillales</taxon>
        <taxon>Carnobacteriaceae</taxon>
        <taxon>Dolosigranulum</taxon>
    </lineage>
</organism>
<evidence type="ECO:0000256" key="14">
    <source>
        <dbReference type="PROSITE-ProRule" id="PRU01023"/>
    </source>
</evidence>
<dbReference type="Pfam" id="PF01029">
    <property type="entry name" value="NusB"/>
    <property type="match status" value="1"/>
</dbReference>
<dbReference type="EMBL" id="MUYF01000003">
    <property type="protein sequence ID" value="OOL80639.1"/>
    <property type="molecule type" value="Genomic_DNA"/>
</dbReference>
<evidence type="ECO:0000256" key="11">
    <source>
        <dbReference type="ARBA" id="ARBA00030399"/>
    </source>
</evidence>
<evidence type="ECO:0000256" key="13">
    <source>
        <dbReference type="ARBA" id="ARBA00047283"/>
    </source>
</evidence>
<evidence type="ECO:0000256" key="7">
    <source>
        <dbReference type="ARBA" id="ARBA00022603"/>
    </source>
</evidence>
<dbReference type="PANTHER" id="PTHR22807:SF53">
    <property type="entry name" value="RIBOSOMAL RNA SMALL SUBUNIT METHYLTRANSFERASE B-RELATED"/>
    <property type="match status" value="1"/>
</dbReference>
<evidence type="ECO:0000256" key="12">
    <source>
        <dbReference type="ARBA" id="ARBA00031088"/>
    </source>
</evidence>
<evidence type="ECO:0000256" key="2">
    <source>
        <dbReference type="ARBA" id="ARBA00004496"/>
    </source>
</evidence>
<proteinExistence type="inferred from homology"/>
<dbReference type="Proteomes" id="UP000190409">
    <property type="component" value="Unassembled WGS sequence"/>
</dbReference>
<dbReference type="InterPro" id="IPR035926">
    <property type="entry name" value="NusB-like_sf"/>
</dbReference>
<comment type="caution">
    <text evidence="16">The sequence shown here is derived from an EMBL/GenBank/DDBJ whole genome shotgun (WGS) entry which is preliminary data.</text>
</comment>
<evidence type="ECO:0000256" key="1">
    <source>
        <dbReference type="ARBA" id="ARBA00002724"/>
    </source>
</evidence>
<dbReference type="SUPFAM" id="SSF48013">
    <property type="entry name" value="NusB-like"/>
    <property type="match status" value="1"/>
</dbReference>
<feature type="active site" description="Nucleophile" evidence="14">
    <location>
        <position position="385"/>
    </location>
</feature>
<keyword evidence="6" id="KW-0698">rRNA processing</keyword>
<dbReference type="FunFam" id="3.40.50.150:FF:000022">
    <property type="entry name" value="Ribosomal RNA small subunit methyltransferase B"/>
    <property type="match status" value="1"/>
</dbReference>